<dbReference type="Pfam" id="PF13802">
    <property type="entry name" value="Gal_mutarotas_2"/>
    <property type="match status" value="1"/>
</dbReference>
<evidence type="ECO:0000256" key="4">
    <source>
        <dbReference type="RuleBase" id="RU361185"/>
    </source>
</evidence>
<dbReference type="Pfam" id="PF21365">
    <property type="entry name" value="Glyco_hydro_31_3rd"/>
    <property type="match status" value="1"/>
</dbReference>
<name>A0A3R9R2P1_9BACT</name>
<dbReference type="InterPro" id="IPR011013">
    <property type="entry name" value="Gal_mutarotase_sf_dom"/>
</dbReference>
<proteinExistence type="inferred from homology"/>
<dbReference type="Pfam" id="PF17137">
    <property type="entry name" value="DUF5110"/>
    <property type="match status" value="1"/>
</dbReference>
<feature type="chain" id="PRO_5018525141" evidence="5">
    <location>
        <begin position="22"/>
        <end position="852"/>
    </location>
</feature>
<organism evidence="10 11">
    <name type="scientific">Edaphobacter aggregans</name>
    <dbReference type="NCBI Taxonomy" id="570835"/>
    <lineage>
        <taxon>Bacteria</taxon>
        <taxon>Pseudomonadati</taxon>
        <taxon>Acidobacteriota</taxon>
        <taxon>Terriglobia</taxon>
        <taxon>Terriglobales</taxon>
        <taxon>Acidobacteriaceae</taxon>
        <taxon>Edaphobacter</taxon>
    </lineage>
</organism>
<sequence length="852" mass="94880">MHIRRKLLLPFSLLVACPAFGYSFAADQTTLTLSTVENATPLPNGLTLTVSGAAMQITALRPDVLRVRIGRGGALPEDASWAVLPAARTATSSVQQESNADSVGFSTTALHVTVDRHTATLRVTDLAGHLLQQDYRPVEYHGNSFRLYKQMQPDEHFFGLGDKVGPLDRRGMAFTDWNTDTFGYQESTDPIYKSIPFFISMSGGRAIGVLFDNTWRSSFDFGKELVDAYSFGAPDGPIDYYLFYGPTPKQVVETYAWLTGPSPLPPLWSLGFQQSRYSYESQARVMEIANRLRTDKIPADALYLDIDYQKNNRPFTVDTTRFPDFTGMIDELARKQFHVVAITDLHIAYLPDQGYAPFDTGMAGDHFVKNADGSLYIAEVWPGPAVFPDFTRQQSRAWWGTLYKDFYKEGVAGFWNDMNEPAIFKVATKTMPDTVQHRIDEPGFMSRTATHLEIHNVFGMQNTRGTYEGLLKLKPDQRPFVLTRASYAGGQRYSATWTGDNSSTWNHLRLTTPMLLNLGLSGFGMSGADVGGFAGTPQPDLLTKWIELATFQPIDRDHTAKGTADQEPWVHGPRQEEIRRRYINERYRLMPYLYTLAEEMSRTGVPIVRPLFLEFPAAAPDGHPIDLDAGGEYMFGPDLLIAPSPYPDELDAYDLQLPPGEWFDYWTGDKLDRTGHIISRDAEQPKLPAGAGQPIATPATAAPTPMPLLIKPTLEELPVYVRGGSIVPIQPLVQSTVETPKGPLTLRVYVGENCHGTLYQDDGISFAYRNNAYLRVESTCEIKNGELHIHIGEHQGTFQPWWKEIAVEVYGWRPAAKPTATANGKSLTPSVAKNTVTLTLPDTGKGLDLLLH</sequence>
<dbReference type="EMBL" id="RSDW01000001">
    <property type="protein sequence ID" value="RSL16519.1"/>
    <property type="molecule type" value="Genomic_DNA"/>
</dbReference>
<evidence type="ECO:0000259" key="7">
    <source>
        <dbReference type="Pfam" id="PF13802"/>
    </source>
</evidence>
<dbReference type="PROSITE" id="PS51257">
    <property type="entry name" value="PROKAR_LIPOPROTEIN"/>
    <property type="match status" value="1"/>
</dbReference>
<dbReference type="RefSeq" id="WP_125485115.1">
    <property type="nucleotide sequence ID" value="NZ_RSDW01000001.1"/>
</dbReference>
<dbReference type="GO" id="GO:0005975">
    <property type="term" value="P:carbohydrate metabolic process"/>
    <property type="evidence" value="ECO:0007669"/>
    <property type="project" value="InterPro"/>
</dbReference>
<evidence type="ECO:0000259" key="6">
    <source>
        <dbReference type="Pfam" id="PF01055"/>
    </source>
</evidence>
<dbReference type="OrthoDB" id="176168at2"/>
<dbReference type="Gene3D" id="2.60.40.1760">
    <property type="entry name" value="glycosyl hydrolase (family 31)"/>
    <property type="match status" value="1"/>
</dbReference>
<feature type="domain" description="Glycoside hydrolase family 31 N-terminal" evidence="7">
    <location>
        <begin position="55"/>
        <end position="220"/>
    </location>
</feature>
<dbReference type="Gene3D" id="2.60.40.1180">
    <property type="entry name" value="Golgi alpha-mannosidase II"/>
    <property type="match status" value="2"/>
</dbReference>
<dbReference type="PANTHER" id="PTHR22762">
    <property type="entry name" value="ALPHA-GLUCOSIDASE"/>
    <property type="match status" value="1"/>
</dbReference>
<evidence type="ECO:0000313" key="10">
    <source>
        <dbReference type="EMBL" id="RSL16519.1"/>
    </source>
</evidence>
<feature type="domain" description="DUF5110" evidence="8">
    <location>
        <begin position="743"/>
        <end position="811"/>
    </location>
</feature>
<dbReference type="InterPro" id="IPR013780">
    <property type="entry name" value="Glyco_hydro_b"/>
</dbReference>
<dbReference type="PROSITE" id="PS00129">
    <property type="entry name" value="GLYCOSYL_HYDROL_F31_1"/>
    <property type="match status" value="1"/>
</dbReference>
<comment type="similarity">
    <text evidence="1 4">Belongs to the glycosyl hydrolase 31 family.</text>
</comment>
<dbReference type="PANTHER" id="PTHR22762:SF120">
    <property type="entry name" value="HETEROGLYCAN GLUCOSIDASE 1"/>
    <property type="match status" value="1"/>
</dbReference>
<dbReference type="SUPFAM" id="SSF74650">
    <property type="entry name" value="Galactose mutarotase-like"/>
    <property type="match status" value="1"/>
</dbReference>
<keyword evidence="5" id="KW-0732">Signal</keyword>
<comment type="caution">
    <text evidence="10">The sequence shown here is derived from an EMBL/GenBank/DDBJ whole genome shotgun (WGS) entry which is preliminary data.</text>
</comment>
<dbReference type="CDD" id="cd14752">
    <property type="entry name" value="GH31_N"/>
    <property type="match status" value="1"/>
</dbReference>
<dbReference type="InterPro" id="IPR048395">
    <property type="entry name" value="Glyco_hydro_31_C"/>
</dbReference>
<evidence type="ECO:0000259" key="8">
    <source>
        <dbReference type="Pfam" id="PF17137"/>
    </source>
</evidence>
<feature type="domain" description="Glycosyl hydrolase family 31 C-terminal" evidence="9">
    <location>
        <begin position="604"/>
        <end position="727"/>
    </location>
</feature>
<keyword evidence="11" id="KW-1185">Reference proteome</keyword>
<evidence type="ECO:0000256" key="2">
    <source>
        <dbReference type="ARBA" id="ARBA00022801"/>
    </source>
</evidence>
<keyword evidence="2 4" id="KW-0378">Hydrolase</keyword>
<dbReference type="Pfam" id="PF01055">
    <property type="entry name" value="Glyco_hydro_31_2nd"/>
    <property type="match status" value="1"/>
</dbReference>
<accession>A0A3R9R2P1</accession>
<dbReference type="InterPro" id="IPR030458">
    <property type="entry name" value="Glyco_hydro_31_AS"/>
</dbReference>
<dbReference type="InterPro" id="IPR025887">
    <property type="entry name" value="Glyco_hydro_31_N_dom"/>
</dbReference>
<keyword evidence="3 4" id="KW-0326">Glycosidase</keyword>
<evidence type="ECO:0000256" key="5">
    <source>
        <dbReference type="SAM" id="SignalP"/>
    </source>
</evidence>
<evidence type="ECO:0000259" key="9">
    <source>
        <dbReference type="Pfam" id="PF21365"/>
    </source>
</evidence>
<protein>
    <submittedName>
        <fullName evidence="10">Alpha-glucosidase</fullName>
    </submittedName>
</protein>
<dbReference type="SUPFAM" id="SSF51011">
    <property type="entry name" value="Glycosyl hydrolase domain"/>
    <property type="match status" value="1"/>
</dbReference>
<dbReference type="InterPro" id="IPR000322">
    <property type="entry name" value="Glyco_hydro_31_TIM"/>
</dbReference>
<dbReference type="InterPro" id="IPR033403">
    <property type="entry name" value="DUF5110"/>
</dbReference>
<dbReference type="InterPro" id="IPR017853">
    <property type="entry name" value="GH"/>
</dbReference>
<evidence type="ECO:0000256" key="3">
    <source>
        <dbReference type="ARBA" id="ARBA00023295"/>
    </source>
</evidence>
<gene>
    <name evidence="10" type="ORF">EDE15_2037</name>
</gene>
<dbReference type="Gene3D" id="3.20.20.80">
    <property type="entry name" value="Glycosidases"/>
    <property type="match status" value="1"/>
</dbReference>
<evidence type="ECO:0000313" key="11">
    <source>
        <dbReference type="Proteomes" id="UP000269669"/>
    </source>
</evidence>
<reference evidence="10 11" key="1">
    <citation type="submission" date="2018-12" db="EMBL/GenBank/DDBJ databases">
        <title>Sequencing of bacterial isolates from soil warming experiment in Harvard Forest, Massachusetts, USA.</title>
        <authorList>
            <person name="Deangelis K."/>
        </authorList>
    </citation>
    <scope>NUCLEOTIDE SEQUENCE [LARGE SCALE GENOMIC DNA]</scope>
    <source>
        <strain evidence="10 11">EB153</strain>
    </source>
</reference>
<dbReference type="CDD" id="cd06604">
    <property type="entry name" value="GH31_glucosidase_II_MalA"/>
    <property type="match status" value="1"/>
</dbReference>
<feature type="signal peptide" evidence="5">
    <location>
        <begin position="1"/>
        <end position="21"/>
    </location>
</feature>
<dbReference type="SUPFAM" id="SSF51445">
    <property type="entry name" value="(Trans)glycosidases"/>
    <property type="match status" value="1"/>
</dbReference>
<dbReference type="GO" id="GO:0030246">
    <property type="term" value="F:carbohydrate binding"/>
    <property type="evidence" value="ECO:0007669"/>
    <property type="project" value="InterPro"/>
</dbReference>
<feature type="domain" description="Glycoside hydrolase family 31 TIM barrel" evidence="6">
    <location>
        <begin position="263"/>
        <end position="596"/>
    </location>
</feature>
<dbReference type="AlphaFoldDB" id="A0A3R9R2P1"/>
<dbReference type="GO" id="GO:0004553">
    <property type="term" value="F:hydrolase activity, hydrolyzing O-glycosyl compounds"/>
    <property type="evidence" value="ECO:0007669"/>
    <property type="project" value="InterPro"/>
</dbReference>
<evidence type="ECO:0000256" key="1">
    <source>
        <dbReference type="ARBA" id="ARBA00007806"/>
    </source>
</evidence>
<dbReference type="Proteomes" id="UP000269669">
    <property type="component" value="Unassembled WGS sequence"/>
</dbReference>